<protein>
    <submittedName>
        <fullName evidence="1">Uncharacterized protein</fullName>
    </submittedName>
</protein>
<accession>A0ABD3WGM9</accession>
<evidence type="ECO:0000313" key="2">
    <source>
        <dbReference type="Proteomes" id="UP001634394"/>
    </source>
</evidence>
<evidence type="ECO:0000313" key="1">
    <source>
        <dbReference type="EMBL" id="KAL3871675.1"/>
    </source>
</evidence>
<feature type="non-terminal residue" evidence="1">
    <location>
        <position position="1"/>
    </location>
</feature>
<reference evidence="1 2" key="1">
    <citation type="submission" date="2024-11" db="EMBL/GenBank/DDBJ databases">
        <title>Chromosome-level genome assembly of the freshwater bivalve Anodonta woodiana.</title>
        <authorList>
            <person name="Chen X."/>
        </authorList>
    </citation>
    <scope>NUCLEOTIDE SEQUENCE [LARGE SCALE GENOMIC DNA]</scope>
    <source>
        <strain evidence="1">MN2024</strain>
        <tissue evidence="1">Gills</tissue>
    </source>
</reference>
<name>A0ABD3WGM9_SINWO</name>
<gene>
    <name evidence="1" type="ORF">ACJMK2_039659</name>
</gene>
<sequence length="98" mass="11068">LCKRRNIINIPAGDILSGADSTNSYEIRMADIDIHPVISYWTIRDDNSVGPRTIEDKTDVPKSLDLGLQSRQIIHNKPLDKPKEICLQSDDDAYLHPI</sequence>
<keyword evidence="2" id="KW-1185">Reference proteome</keyword>
<comment type="caution">
    <text evidence="1">The sequence shown here is derived from an EMBL/GenBank/DDBJ whole genome shotgun (WGS) entry which is preliminary data.</text>
</comment>
<organism evidence="1 2">
    <name type="scientific">Sinanodonta woodiana</name>
    <name type="common">Chinese pond mussel</name>
    <name type="synonym">Anodonta woodiana</name>
    <dbReference type="NCBI Taxonomy" id="1069815"/>
    <lineage>
        <taxon>Eukaryota</taxon>
        <taxon>Metazoa</taxon>
        <taxon>Spiralia</taxon>
        <taxon>Lophotrochozoa</taxon>
        <taxon>Mollusca</taxon>
        <taxon>Bivalvia</taxon>
        <taxon>Autobranchia</taxon>
        <taxon>Heteroconchia</taxon>
        <taxon>Palaeoheterodonta</taxon>
        <taxon>Unionida</taxon>
        <taxon>Unionoidea</taxon>
        <taxon>Unionidae</taxon>
        <taxon>Unioninae</taxon>
        <taxon>Sinanodonta</taxon>
    </lineage>
</organism>
<dbReference type="AlphaFoldDB" id="A0ABD3WGM9"/>
<proteinExistence type="predicted"/>
<dbReference type="EMBL" id="JBJQND010000007">
    <property type="protein sequence ID" value="KAL3871675.1"/>
    <property type="molecule type" value="Genomic_DNA"/>
</dbReference>
<dbReference type="Proteomes" id="UP001634394">
    <property type="component" value="Unassembled WGS sequence"/>
</dbReference>